<accession>A0ACD1A840</accession>
<dbReference type="Proteomes" id="UP000594014">
    <property type="component" value="Chromosome"/>
</dbReference>
<organism evidence="1 2">
    <name type="scientific">Anoxybacterium hadale</name>
    <dbReference type="NCBI Taxonomy" id="3408580"/>
    <lineage>
        <taxon>Bacteria</taxon>
        <taxon>Bacillati</taxon>
        <taxon>Bacillota</taxon>
        <taxon>Clostridia</taxon>
        <taxon>Peptostreptococcales</taxon>
        <taxon>Anaerovoracaceae</taxon>
        <taxon>Anoxybacterium</taxon>
    </lineage>
</organism>
<evidence type="ECO:0000313" key="1">
    <source>
        <dbReference type="EMBL" id="QOX62490.1"/>
    </source>
</evidence>
<gene>
    <name evidence="1" type="ORF">FRZ06_03580</name>
</gene>
<dbReference type="EMBL" id="CP042469">
    <property type="protein sequence ID" value="QOX62490.1"/>
    <property type="molecule type" value="Genomic_DNA"/>
</dbReference>
<name>A0ACD1A840_9FIRM</name>
<reference evidence="1" key="1">
    <citation type="submission" date="2019-08" db="EMBL/GenBank/DDBJ databases">
        <title>Genome sequence of Clostridiales bacterium MT110.</title>
        <authorList>
            <person name="Cao J."/>
        </authorList>
    </citation>
    <scope>NUCLEOTIDE SEQUENCE</scope>
    <source>
        <strain evidence="1">MT110</strain>
    </source>
</reference>
<sequence length="298" mass="34023">MKLGLNLSFATKRWLDPYQLAAMCRNDFKVEHIQFTWDLIDPWWPMIQRNALAGEYRRAFETEGLLLDATFGGIASYTYAQLLAPSELQREVSFQFFQRAVDLTVEMGAEVMGTPVGGMTYDHSRDAKMREERYANMLEYLFRIAEYGKGSGLKEIHIEATPLITEFPHSPESSVQMMTDLASSAIPYKLLVDWGHALFSPLLGQEADMGHWLKVCKPYIGSIHLQQTDGLLDRHWDFTKEGIITPQLIKKATEDAGLSDIVQYLEVVPAFEAFDDEVYEGMKKTMDYLHKELALCNT</sequence>
<protein>
    <submittedName>
        <fullName evidence="1">TIM barrel protein</fullName>
    </submittedName>
</protein>
<keyword evidence="2" id="KW-1185">Reference proteome</keyword>
<proteinExistence type="predicted"/>
<evidence type="ECO:0000313" key="2">
    <source>
        <dbReference type="Proteomes" id="UP000594014"/>
    </source>
</evidence>